<dbReference type="AlphaFoldDB" id="A0A4P6ZLI9"/>
<dbReference type="InterPro" id="IPR005144">
    <property type="entry name" value="ATP-cone_dom"/>
</dbReference>
<evidence type="ECO:0000256" key="6">
    <source>
        <dbReference type="ARBA" id="ARBA00023125"/>
    </source>
</evidence>
<comment type="function">
    <text evidence="8">Negatively regulates transcription of bacterial ribonucleotide reductase nrd genes and operons by binding to NrdR-boxes.</text>
</comment>
<feature type="domain" description="ATP-cone" evidence="10">
    <location>
        <begin position="49"/>
        <end position="139"/>
    </location>
</feature>
<dbReference type="Proteomes" id="UP000294321">
    <property type="component" value="Chromosome"/>
</dbReference>
<feature type="compositionally biased region" description="Polar residues" evidence="9">
    <location>
        <begin position="160"/>
        <end position="179"/>
    </location>
</feature>
<keyword evidence="1 8" id="KW-0678">Repressor</keyword>
<sequence>MRCPHCHKNGSRVIDSRPTDGGSVIRRRRKCENCGFRYTTFERIEKTPLLVIKKNGTREEFNREKILRGIIRSAEKRPIPMSKMISIVDHVENKIRSLGLTEVSSRRIGEYVMHELSSVDEIAYVRFASVYRQFKDMTEFYHELKEVMDRDKTKKEHQQKQNQMNDQKSAQAKPRQSQAADEPKSKSNAKDSSQESRN</sequence>
<protein>
    <recommendedName>
        <fullName evidence="8">Transcriptional repressor NrdR</fullName>
    </recommendedName>
</protein>
<dbReference type="GO" id="GO:0008270">
    <property type="term" value="F:zinc ion binding"/>
    <property type="evidence" value="ECO:0007669"/>
    <property type="project" value="UniProtKB-UniRule"/>
</dbReference>
<dbReference type="KEGG" id="lji:ELX58_05940"/>
<dbReference type="Pfam" id="PF22811">
    <property type="entry name" value="Zn_ribbon_NrdR"/>
    <property type="match status" value="1"/>
</dbReference>
<dbReference type="PANTHER" id="PTHR30455">
    <property type="entry name" value="TRANSCRIPTIONAL REPRESSOR NRDR"/>
    <property type="match status" value="1"/>
</dbReference>
<feature type="compositionally biased region" description="Basic residues" evidence="9">
    <location>
        <begin position="1"/>
        <end position="10"/>
    </location>
</feature>
<gene>
    <name evidence="8 11" type="primary">nrdR</name>
    <name evidence="11" type="ORF">ELX58_05940</name>
</gene>
<dbReference type="EMBL" id="CP034726">
    <property type="protein sequence ID" value="QBP18676.1"/>
    <property type="molecule type" value="Genomic_DNA"/>
</dbReference>
<keyword evidence="4 8" id="KW-0067">ATP-binding</keyword>
<keyword evidence="6 8" id="KW-0238">DNA-binding</keyword>
<evidence type="ECO:0000313" key="12">
    <source>
        <dbReference type="Proteomes" id="UP000294321"/>
    </source>
</evidence>
<accession>A0A4P6ZLI9</accession>
<comment type="cofactor">
    <cofactor evidence="8">
        <name>Zn(2+)</name>
        <dbReference type="ChEBI" id="CHEBI:29105"/>
    </cofactor>
    <text evidence="8">Binds 1 zinc ion.</text>
</comment>
<evidence type="ECO:0000313" key="11">
    <source>
        <dbReference type="EMBL" id="QBP18676.1"/>
    </source>
</evidence>
<evidence type="ECO:0000256" key="9">
    <source>
        <dbReference type="SAM" id="MobiDB-lite"/>
    </source>
</evidence>
<dbReference type="GO" id="GO:0005524">
    <property type="term" value="F:ATP binding"/>
    <property type="evidence" value="ECO:0007669"/>
    <property type="project" value="UniProtKB-UniRule"/>
</dbReference>
<dbReference type="PROSITE" id="PS51161">
    <property type="entry name" value="ATP_CONE"/>
    <property type="match status" value="1"/>
</dbReference>
<evidence type="ECO:0000259" key="10">
    <source>
        <dbReference type="PROSITE" id="PS51161"/>
    </source>
</evidence>
<organism evidence="11 12">
    <name type="scientific">Acetilactobacillus jinshanensis</name>
    <dbReference type="NCBI Taxonomy" id="1720083"/>
    <lineage>
        <taxon>Bacteria</taxon>
        <taxon>Bacillati</taxon>
        <taxon>Bacillota</taxon>
        <taxon>Bacilli</taxon>
        <taxon>Lactobacillales</taxon>
        <taxon>Lactobacillaceae</taxon>
        <taxon>Acetilactobacillus</taxon>
    </lineage>
</organism>
<keyword evidence="2 8" id="KW-0547">Nucleotide-binding</keyword>
<dbReference type="Pfam" id="PF03477">
    <property type="entry name" value="ATP-cone"/>
    <property type="match status" value="1"/>
</dbReference>
<dbReference type="InterPro" id="IPR003796">
    <property type="entry name" value="RNR_NrdR-like"/>
</dbReference>
<feature type="compositionally biased region" description="Basic and acidic residues" evidence="9">
    <location>
        <begin position="181"/>
        <end position="198"/>
    </location>
</feature>
<feature type="region of interest" description="Disordered" evidence="9">
    <location>
        <begin position="1"/>
        <end position="22"/>
    </location>
</feature>
<keyword evidence="8" id="KW-0479">Metal-binding</keyword>
<keyword evidence="12" id="KW-1185">Reference proteome</keyword>
<evidence type="ECO:0000256" key="4">
    <source>
        <dbReference type="ARBA" id="ARBA00022840"/>
    </source>
</evidence>
<comment type="similarity">
    <text evidence="8">Belongs to the NrdR family.</text>
</comment>
<keyword evidence="7 8" id="KW-0804">Transcription</keyword>
<evidence type="ECO:0000256" key="1">
    <source>
        <dbReference type="ARBA" id="ARBA00022491"/>
    </source>
</evidence>
<dbReference type="PANTHER" id="PTHR30455:SF2">
    <property type="entry name" value="TRANSCRIPTIONAL REPRESSOR NRDR"/>
    <property type="match status" value="1"/>
</dbReference>
<evidence type="ECO:0000256" key="3">
    <source>
        <dbReference type="ARBA" id="ARBA00022833"/>
    </source>
</evidence>
<feature type="zinc finger region" evidence="8">
    <location>
        <begin position="3"/>
        <end position="34"/>
    </location>
</feature>
<feature type="region of interest" description="Disordered" evidence="9">
    <location>
        <begin position="150"/>
        <end position="198"/>
    </location>
</feature>
<dbReference type="HAMAP" id="MF_00440">
    <property type="entry name" value="NrdR"/>
    <property type="match status" value="1"/>
</dbReference>
<dbReference type="GO" id="GO:0045892">
    <property type="term" value="P:negative regulation of DNA-templated transcription"/>
    <property type="evidence" value="ECO:0007669"/>
    <property type="project" value="UniProtKB-UniRule"/>
</dbReference>
<dbReference type="OrthoDB" id="9807461at2"/>
<keyword evidence="5 8" id="KW-0805">Transcription regulation</keyword>
<dbReference type="NCBIfam" id="TIGR00244">
    <property type="entry name" value="transcriptional regulator NrdR"/>
    <property type="match status" value="1"/>
</dbReference>
<name>A0A4P6ZLI9_9LACO</name>
<evidence type="ECO:0000256" key="8">
    <source>
        <dbReference type="HAMAP-Rule" id="MF_00440"/>
    </source>
</evidence>
<feature type="compositionally biased region" description="Basic and acidic residues" evidence="9">
    <location>
        <begin position="150"/>
        <end position="159"/>
    </location>
</feature>
<evidence type="ECO:0000256" key="7">
    <source>
        <dbReference type="ARBA" id="ARBA00023163"/>
    </source>
</evidence>
<reference evidence="12" key="1">
    <citation type="submission" date="2018-12" db="EMBL/GenBank/DDBJ databases">
        <title>A new species of lactobacillus.</title>
        <authorList>
            <person name="Jian Y."/>
            <person name="Xin L."/>
            <person name="Hong Z.J."/>
            <person name="Ming L.Z."/>
            <person name="Hong X.Z."/>
        </authorList>
    </citation>
    <scope>NUCLEOTIDE SEQUENCE [LARGE SCALE GENOMIC DNA]</scope>
    <source>
        <strain evidence="12">HSLZ-75</strain>
    </source>
</reference>
<keyword evidence="8" id="KW-0863">Zinc-finger</keyword>
<dbReference type="GO" id="GO:0003677">
    <property type="term" value="F:DNA binding"/>
    <property type="evidence" value="ECO:0007669"/>
    <property type="project" value="UniProtKB-KW"/>
</dbReference>
<evidence type="ECO:0000256" key="2">
    <source>
        <dbReference type="ARBA" id="ARBA00022741"/>
    </source>
</evidence>
<evidence type="ECO:0000256" key="5">
    <source>
        <dbReference type="ARBA" id="ARBA00023015"/>
    </source>
</evidence>
<proteinExistence type="inferred from homology"/>
<dbReference type="InterPro" id="IPR055173">
    <property type="entry name" value="NrdR-like_N"/>
</dbReference>
<keyword evidence="3 8" id="KW-0862">Zinc</keyword>